<organism evidence="6 7">
    <name type="scientific">Oryza meyeriana var. granulata</name>
    <dbReference type="NCBI Taxonomy" id="110450"/>
    <lineage>
        <taxon>Eukaryota</taxon>
        <taxon>Viridiplantae</taxon>
        <taxon>Streptophyta</taxon>
        <taxon>Embryophyta</taxon>
        <taxon>Tracheophyta</taxon>
        <taxon>Spermatophyta</taxon>
        <taxon>Magnoliopsida</taxon>
        <taxon>Liliopsida</taxon>
        <taxon>Poales</taxon>
        <taxon>Poaceae</taxon>
        <taxon>BOP clade</taxon>
        <taxon>Oryzoideae</taxon>
        <taxon>Oryzeae</taxon>
        <taxon>Oryzinae</taxon>
        <taxon>Oryza</taxon>
        <taxon>Oryza meyeriana</taxon>
    </lineage>
</organism>
<dbReference type="GO" id="GO:0007064">
    <property type="term" value="P:mitotic sister chromatid cohesion"/>
    <property type="evidence" value="ECO:0007669"/>
    <property type="project" value="InterPro"/>
</dbReference>
<dbReference type="GO" id="GO:0000785">
    <property type="term" value="C:chromatin"/>
    <property type="evidence" value="ECO:0007669"/>
    <property type="project" value="TreeGrafter"/>
</dbReference>
<dbReference type="OrthoDB" id="200660at2759"/>
<evidence type="ECO:0008006" key="8">
    <source>
        <dbReference type="Google" id="ProtNLM"/>
    </source>
</evidence>
<accession>A0A6G1C2M7</accession>
<feature type="region of interest" description="Disordered" evidence="5">
    <location>
        <begin position="1"/>
        <end position="41"/>
    </location>
</feature>
<evidence type="ECO:0000313" key="7">
    <source>
        <dbReference type="Proteomes" id="UP000479710"/>
    </source>
</evidence>
<keyword evidence="3" id="KW-0234">DNA repair</keyword>
<dbReference type="Proteomes" id="UP000479710">
    <property type="component" value="Unassembled WGS sequence"/>
</dbReference>
<protein>
    <recommendedName>
        <fullName evidence="8">Tudor domain-containing protein</fullName>
    </recommendedName>
</protein>
<dbReference type="EMBL" id="SPHZ02000011">
    <property type="protein sequence ID" value="KAF0894386.1"/>
    <property type="molecule type" value="Genomic_DNA"/>
</dbReference>
<evidence type="ECO:0000256" key="4">
    <source>
        <dbReference type="ARBA" id="ARBA00023242"/>
    </source>
</evidence>
<dbReference type="SUPFAM" id="SSF63748">
    <property type="entry name" value="Tudor/PWWP/MBT"/>
    <property type="match status" value="1"/>
</dbReference>
<evidence type="ECO:0000313" key="6">
    <source>
        <dbReference type="EMBL" id="KAF0894386.1"/>
    </source>
</evidence>
<dbReference type="PANTHER" id="PTHR12663:SF3">
    <property type="entry name" value="SISTER CHROMATID COHESION PROTEIN PDS5 HOMOLOG C"/>
    <property type="match status" value="1"/>
</dbReference>
<dbReference type="AlphaFoldDB" id="A0A6G1C2M7"/>
<evidence type="ECO:0000256" key="2">
    <source>
        <dbReference type="ARBA" id="ARBA00022763"/>
    </source>
</evidence>
<dbReference type="PANTHER" id="PTHR12663">
    <property type="entry name" value="ANDROGEN INDUCED INHIBITOR OF PROLIFERATION AS3 / PDS5-RELATED"/>
    <property type="match status" value="1"/>
</dbReference>
<dbReference type="Gene3D" id="2.30.30.140">
    <property type="match status" value="1"/>
</dbReference>
<name>A0A6G1C2M7_9ORYZ</name>
<keyword evidence="4" id="KW-0539">Nucleus</keyword>
<dbReference type="GO" id="GO:0005634">
    <property type="term" value="C:nucleus"/>
    <property type="evidence" value="ECO:0007669"/>
    <property type="project" value="UniProtKB-SubCell"/>
</dbReference>
<evidence type="ECO:0000256" key="1">
    <source>
        <dbReference type="ARBA" id="ARBA00004123"/>
    </source>
</evidence>
<dbReference type="GO" id="GO:0006281">
    <property type="term" value="P:DNA repair"/>
    <property type="evidence" value="ECO:0007669"/>
    <property type="project" value="UniProtKB-KW"/>
</dbReference>
<comment type="caution">
    <text evidence="6">The sequence shown here is derived from an EMBL/GenBank/DDBJ whole genome shotgun (WGS) entry which is preliminary data.</text>
</comment>
<comment type="subcellular location">
    <subcellularLocation>
        <location evidence="1">Nucleus</location>
    </subcellularLocation>
</comment>
<dbReference type="CDD" id="cd20404">
    <property type="entry name" value="Tudor_Agenet_AtEML-like"/>
    <property type="match status" value="1"/>
</dbReference>
<evidence type="ECO:0000256" key="5">
    <source>
        <dbReference type="SAM" id="MobiDB-lite"/>
    </source>
</evidence>
<keyword evidence="7" id="KW-1185">Reference proteome</keyword>
<reference evidence="6 7" key="1">
    <citation type="submission" date="2019-11" db="EMBL/GenBank/DDBJ databases">
        <title>Whole genome sequence of Oryza granulata.</title>
        <authorList>
            <person name="Li W."/>
        </authorList>
    </citation>
    <scope>NUCLEOTIDE SEQUENCE [LARGE SCALE GENOMIC DNA]</scope>
    <source>
        <strain evidence="7">cv. Menghai</strain>
        <tissue evidence="6">Leaf</tissue>
    </source>
</reference>
<dbReference type="InterPro" id="IPR039776">
    <property type="entry name" value="Pds5"/>
</dbReference>
<keyword evidence="2" id="KW-0227">DNA damage</keyword>
<evidence type="ECO:0000256" key="3">
    <source>
        <dbReference type="ARBA" id="ARBA00023204"/>
    </source>
</evidence>
<sequence length="106" mass="11809">MEVVSPKSSTMMCKTKGQPADSGEELKRKHVQETKEAPKSNKKVLADSIVGSRIKAWSPADKMFCNGFVKSFDASSKTHKIMYDDGDVEQLPLKDEKWEFIAEGLA</sequence>
<feature type="compositionally biased region" description="Polar residues" evidence="5">
    <location>
        <begin position="1"/>
        <end position="12"/>
    </location>
</feature>
<gene>
    <name evidence="6" type="ORF">E2562_038715</name>
</gene>
<proteinExistence type="predicted"/>
<feature type="compositionally biased region" description="Basic and acidic residues" evidence="5">
    <location>
        <begin position="24"/>
        <end position="39"/>
    </location>
</feature>